<feature type="signal peptide" evidence="10">
    <location>
        <begin position="1"/>
        <end position="20"/>
    </location>
</feature>
<evidence type="ECO:0000313" key="13">
    <source>
        <dbReference type="EMBL" id="KAG9249882.1"/>
    </source>
</evidence>
<dbReference type="EMBL" id="MU251288">
    <property type="protein sequence ID" value="KAG9249882.1"/>
    <property type="molecule type" value="Genomic_DNA"/>
</dbReference>
<feature type="active site" evidence="8">
    <location>
        <position position="132"/>
    </location>
</feature>
<dbReference type="PIRSF" id="PIRSF500176">
    <property type="entry name" value="L_ASNase"/>
    <property type="match status" value="1"/>
</dbReference>
<dbReference type="EC" id="3.5.1.1" evidence="2"/>
<dbReference type="NCBIfam" id="TIGR00520">
    <property type="entry name" value="asnASE_II"/>
    <property type="match status" value="1"/>
</dbReference>
<dbReference type="PROSITE" id="PS00144">
    <property type="entry name" value="ASN_GLN_ASE_1"/>
    <property type="match status" value="1"/>
</dbReference>
<dbReference type="InterPro" id="IPR037152">
    <property type="entry name" value="L-asparaginase_N_sf"/>
</dbReference>
<dbReference type="InterPro" id="IPR027473">
    <property type="entry name" value="L-asparaginase_C"/>
</dbReference>
<evidence type="ECO:0000256" key="3">
    <source>
        <dbReference type="ARBA" id="ARBA00022801"/>
    </source>
</evidence>
<gene>
    <name evidence="13" type="ORF">F5Z01DRAFT_731470</name>
</gene>
<dbReference type="GO" id="GO:0006530">
    <property type="term" value="P:L-asparagine catabolic process"/>
    <property type="evidence" value="ECO:0007669"/>
    <property type="project" value="UniProtKB-ARBA"/>
</dbReference>
<dbReference type="CDD" id="cd08964">
    <property type="entry name" value="L-asparaginase_II"/>
    <property type="match status" value="1"/>
</dbReference>
<comment type="catalytic activity">
    <reaction evidence="4">
        <text>L-asparagine + H2O = L-aspartate + NH4(+)</text>
        <dbReference type="Rhea" id="RHEA:21016"/>
        <dbReference type="ChEBI" id="CHEBI:15377"/>
        <dbReference type="ChEBI" id="CHEBI:28938"/>
        <dbReference type="ChEBI" id="CHEBI:29991"/>
        <dbReference type="ChEBI" id="CHEBI:58048"/>
        <dbReference type="EC" id="3.5.1.1"/>
    </reaction>
</comment>
<dbReference type="PANTHER" id="PTHR11707">
    <property type="entry name" value="L-ASPARAGINASE"/>
    <property type="match status" value="1"/>
</dbReference>
<evidence type="ECO:0000259" key="12">
    <source>
        <dbReference type="Pfam" id="PF17763"/>
    </source>
</evidence>
<dbReference type="PROSITE" id="PS00917">
    <property type="entry name" value="ASN_GLN_ASE_2"/>
    <property type="match status" value="1"/>
</dbReference>
<feature type="domain" description="Asparaginase/glutaminase C-terminal" evidence="12">
    <location>
        <begin position="259"/>
        <end position="363"/>
    </location>
</feature>
<dbReference type="GeneID" id="70297610"/>
<dbReference type="SMART" id="SM00870">
    <property type="entry name" value="Asparaginase"/>
    <property type="match status" value="1"/>
</dbReference>
<feature type="domain" description="L-asparaginase N-terminal" evidence="11">
    <location>
        <begin position="43"/>
        <end position="235"/>
    </location>
</feature>
<dbReference type="Pfam" id="PF17763">
    <property type="entry name" value="Asparaginase_C"/>
    <property type="match status" value="1"/>
</dbReference>
<evidence type="ECO:0000256" key="4">
    <source>
        <dbReference type="ARBA" id="ARBA00049366"/>
    </source>
</evidence>
<dbReference type="PRINTS" id="PR00139">
    <property type="entry name" value="ASNGLNASE"/>
</dbReference>
<evidence type="ECO:0000256" key="6">
    <source>
        <dbReference type="PIRSR" id="PIRSR001220-2"/>
    </source>
</evidence>
<dbReference type="GO" id="GO:0004067">
    <property type="term" value="F:asparaginase activity"/>
    <property type="evidence" value="ECO:0007669"/>
    <property type="project" value="UniProtKB-UniRule"/>
</dbReference>
<dbReference type="AlphaFoldDB" id="A0A9P8CKB6"/>
<dbReference type="Gene3D" id="3.40.50.40">
    <property type="match status" value="1"/>
</dbReference>
<name>A0A9P8CKB6_9HYPO</name>
<comment type="caution">
    <text evidence="13">The sequence shown here is derived from an EMBL/GenBank/DDBJ whole genome shotgun (WGS) entry which is preliminary data.</text>
</comment>
<evidence type="ECO:0000256" key="5">
    <source>
        <dbReference type="PIRSR" id="PIRSR001220-1"/>
    </source>
</evidence>
<dbReference type="InterPro" id="IPR027475">
    <property type="entry name" value="Asparaginase/glutaminase_AS2"/>
</dbReference>
<dbReference type="RefSeq" id="XP_046113806.1">
    <property type="nucleotide sequence ID" value="XM_046266707.1"/>
</dbReference>
<protein>
    <recommendedName>
        <fullName evidence="2">asparaginase</fullName>
        <ecNumber evidence="2">3.5.1.1</ecNumber>
    </recommendedName>
</protein>
<evidence type="ECO:0000256" key="8">
    <source>
        <dbReference type="PROSITE-ProRule" id="PRU10100"/>
    </source>
</evidence>
<dbReference type="InterPro" id="IPR020827">
    <property type="entry name" value="Asparaginase/glutaminase_AS1"/>
</dbReference>
<keyword evidence="3" id="KW-0378">Hydrolase</keyword>
<dbReference type="InterPro" id="IPR006034">
    <property type="entry name" value="Asparaginase/glutaminase-like"/>
</dbReference>
<feature type="binding site" evidence="6">
    <location>
        <begin position="132"/>
        <end position="133"/>
    </location>
    <ligand>
        <name>substrate</name>
    </ligand>
</feature>
<evidence type="ECO:0000256" key="7">
    <source>
        <dbReference type="PROSITE-ProRule" id="PRU10099"/>
    </source>
</evidence>
<dbReference type="FunFam" id="3.40.50.1170:FF:000001">
    <property type="entry name" value="L-asparaginase 2"/>
    <property type="match status" value="1"/>
</dbReference>
<evidence type="ECO:0000313" key="14">
    <source>
        <dbReference type="Proteomes" id="UP000887229"/>
    </source>
</evidence>
<dbReference type="InterPro" id="IPR027474">
    <property type="entry name" value="L-asparaginase_N"/>
</dbReference>
<keyword evidence="10" id="KW-0732">Signal</keyword>
<proteinExistence type="inferred from homology"/>
<feature type="active site" evidence="7">
    <location>
        <position position="52"/>
    </location>
</feature>
<evidence type="ECO:0000256" key="1">
    <source>
        <dbReference type="ARBA" id="ARBA00010518"/>
    </source>
</evidence>
<evidence type="ECO:0000256" key="9">
    <source>
        <dbReference type="RuleBase" id="RU004456"/>
    </source>
</evidence>
<dbReference type="OrthoDB" id="542841at2759"/>
<organism evidence="13 14">
    <name type="scientific">Emericellopsis atlantica</name>
    <dbReference type="NCBI Taxonomy" id="2614577"/>
    <lineage>
        <taxon>Eukaryota</taxon>
        <taxon>Fungi</taxon>
        <taxon>Dikarya</taxon>
        <taxon>Ascomycota</taxon>
        <taxon>Pezizomycotina</taxon>
        <taxon>Sordariomycetes</taxon>
        <taxon>Hypocreomycetidae</taxon>
        <taxon>Hypocreales</taxon>
        <taxon>Bionectriaceae</taxon>
        <taxon>Emericellopsis</taxon>
    </lineage>
</organism>
<dbReference type="PIRSF" id="PIRSF001220">
    <property type="entry name" value="L-ASNase_gatD"/>
    <property type="match status" value="1"/>
</dbReference>
<feature type="chain" id="PRO_5040182833" description="asparaginase" evidence="10">
    <location>
        <begin position="21"/>
        <end position="367"/>
    </location>
</feature>
<dbReference type="InterPro" id="IPR004550">
    <property type="entry name" value="AsnASE_II"/>
</dbReference>
<sequence>MLIGSATLVVICAWLVAVQGTTQLARGPHDVSAFRCFDSKLPNVTIFATGGTIAGTGSSGKDMSNYQIGSLGVQHLIDAVPELCNVANVRGVEVSNVGSHNINSNMLVRMSQQIQQELDDPYTQGAVFTHGTDTLEETAFFMDLTLQSRKPVVAVGAMRPATAISADGPMNLLTAVSLAANHDAWDRGVMLAMNDRIGAARFTSKTNANRVDAFMAVEQGYLGVFENTKPIFFYPPARPLGHRHFDISSQLTAKKSLPKVEILYGYQELEPSLFKSAIDLGAKGIVLAGVGGGWWPTAARRQVDAWAEASGVIIMTSSRSLSGYVDDSSGGIGCGFLDPQRCRVQLQLCLEAGLSRHEIRKVFQFGV</sequence>
<dbReference type="SUPFAM" id="SSF53774">
    <property type="entry name" value="Glutaminase/Asparaginase"/>
    <property type="match status" value="1"/>
</dbReference>
<dbReference type="Gene3D" id="3.40.50.1170">
    <property type="entry name" value="L-asparaginase, N-terminal domain"/>
    <property type="match status" value="1"/>
</dbReference>
<feature type="active site" description="O-isoaspartyl threonine intermediate" evidence="5">
    <location>
        <position position="52"/>
    </location>
</feature>
<comment type="similarity">
    <text evidence="1 9">Belongs to the asparaginase 1 family.</text>
</comment>
<evidence type="ECO:0000256" key="10">
    <source>
        <dbReference type="SAM" id="SignalP"/>
    </source>
</evidence>
<evidence type="ECO:0000256" key="2">
    <source>
        <dbReference type="ARBA" id="ARBA00012920"/>
    </source>
</evidence>
<dbReference type="InterPro" id="IPR036152">
    <property type="entry name" value="Asp/glu_Ase-like_sf"/>
</dbReference>
<evidence type="ECO:0000259" key="11">
    <source>
        <dbReference type="Pfam" id="PF00710"/>
    </source>
</evidence>
<dbReference type="Pfam" id="PF00710">
    <property type="entry name" value="Asparaginase"/>
    <property type="match status" value="1"/>
</dbReference>
<dbReference type="PANTHER" id="PTHR11707:SF28">
    <property type="entry name" value="60 KDA LYSOPHOSPHOLIPASE"/>
    <property type="match status" value="1"/>
</dbReference>
<dbReference type="PROSITE" id="PS51732">
    <property type="entry name" value="ASN_GLN_ASE_3"/>
    <property type="match status" value="1"/>
</dbReference>
<dbReference type="InterPro" id="IPR040919">
    <property type="entry name" value="Asparaginase_C"/>
</dbReference>
<accession>A0A9P8CKB6</accession>
<feature type="binding site" evidence="6">
    <location>
        <position position="99"/>
    </location>
    <ligand>
        <name>substrate</name>
    </ligand>
</feature>
<dbReference type="Proteomes" id="UP000887229">
    <property type="component" value="Unassembled WGS sequence"/>
</dbReference>
<keyword evidence="14" id="KW-1185">Reference proteome</keyword>
<reference evidence="13" key="1">
    <citation type="journal article" date="2021" name="IMA Fungus">
        <title>Genomic characterization of three marine fungi, including Emericellopsis atlantica sp. nov. with signatures of a generalist lifestyle and marine biomass degradation.</title>
        <authorList>
            <person name="Hagestad O.C."/>
            <person name="Hou L."/>
            <person name="Andersen J.H."/>
            <person name="Hansen E.H."/>
            <person name="Altermark B."/>
            <person name="Li C."/>
            <person name="Kuhnert E."/>
            <person name="Cox R.J."/>
            <person name="Crous P.W."/>
            <person name="Spatafora J.W."/>
            <person name="Lail K."/>
            <person name="Amirebrahimi M."/>
            <person name="Lipzen A."/>
            <person name="Pangilinan J."/>
            <person name="Andreopoulos W."/>
            <person name="Hayes R.D."/>
            <person name="Ng V."/>
            <person name="Grigoriev I.V."/>
            <person name="Jackson S.A."/>
            <person name="Sutton T.D.S."/>
            <person name="Dobson A.D.W."/>
            <person name="Rama T."/>
        </authorList>
    </citation>
    <scope>NUCLEOTIDE SEQUENCE</scope>
    <source>
        <strain evidence="13">TS7</strain>
    </source>
</reference>